<accession>A0A9K3HD22</accession>
<reference evidence="2" key="2">
    <citation type="submission" date="2020-06" db="EMBL/GenBank/DDBJ databases">
        <title>Helianthus annuus Genome sequencing and assembly Release 2.</title>
        <authorList>
            <person name="Gouzy J."/>
            <person name="Langlade N."/>
            <person name="Munos S."/>
        </authorList>
    </citation>
    <scope>NUCLEOTIDE SEQUENCE</scope>
    <source>
        <tissue evidence="2">Leaves</tissue>
    </source>
</reference>
<evidence type="ECO:0000313" key="3">
    <source>
        <dbReference type="Proteomes" id="UP000215914"/>
    </source>
</evidence>
<dbReference type="EMBL" id="MNCJ02000327">
    <property type="protein sequence ID" value="KAF5776427.1"/>
    <property type="molecule type" value="Genomic_DNA"/>
</dbReference>
<reference evidence="2" key="1">
    <citation type="journal article" date="2017" name="Nature">
        <title>The sunflower genome provides insights into oil metabolism, flowering and Asterid evolution.</title>
        <authorList>
            <person name="Badouin H."/>
            <person name="Gouzy J."/>
            <person name="Grassa C.J."/>
            <person name="Murat F."/>
            <person name="Staton S.E."/>
            <person name="Cottret L."/>
            <person name="Lelandais-Briere C."/>
            <person name="Owens G.L."/>
            <person name="Carrere S."/>
            <person name="Mayjonade B."/>
            <person name="Legrand L."/>
            <person name="Gill N."/>
            <person name="Kane N.C."/>
            <person name="Bowers J.E."/>
            <person name="Hubner S."/>
            <person name="Bellec A."/>
            <person name="Berard A."/>
            <person name="Berges H."/>
            <person name="Blanchet N."/>
            <person name="Boniface M.C."/>
            <person name="Brunel D."/>
            <person name="Catrice O."/>
            <person name="Chaidir N."/>
            <person name="Claudel C."/>
            <person name="Donnadieu C."/>
            <person name="Faraut T."/>
            <person name="Fievet G."/>
            <person name="Helmstetter N."/>
            <person name="King M."/>
            <person name="Knapp S.J."/>
            <person name="Lai Z."/>
            <person name="Le Paslier M.C."/>
            <person name="Lippi Y."/>
            <person name="Lorenzon L."/>
            <person name="Mandel J.R."/>
            <person name="Marage G."/>
            <person name="Marchand G."/>
            <person name="Marquand E."/>
            <person name="Bret-Mestries E."/>
            <person name="Morien E."/>
            <person name="Nambeesan S."/>
            <person name="Nguyen T."/>
            <person name="Pegot-Espagnet P."/>
            <person name="Pouilly N."/>
            <person name="Raftis F."/>
            <person name="Sallet E."/>
            <person name="Schiex T."/>
            <person name="Thomas J."/>
            <person name="Vandecasteele C."/>
            <person name="Vares D."/>
            <person name="Vear F."/>
            <person name="Vautrin S."/>
            <person name="Crespi M."/>
            <person name="Mangin B."/>
            <person name="Burke J.M."/>
            <person name="Salse J."/>
            <person name="Munos S."/>
            <person name="Vincourt P."/>
            <person name="Rieseberg L.H."/>
            <person name="Langlade N.B."/>
        </authorList>
    </citation>
    <scope>NUCLEOTIDE SEQUENCE</scope>
    <source>
        <tissue evidence="2">Leaves</tissue>
    </source>
</reference>
<gene>
    <name evidence="2" type="ORF">HanXRQr2_Chr12g0524141</name>
</gene>
<dbReference type="Proteomes" id="UP000215914">
    <property type="component" value="Unassembled WGS sequence"/>
</dbReference>
<feature type="compositionally biased region" description="Polar residues" evidence="1">
    <location>
        <begin position="29"/>
        <end position="40"/>
    </location>
</feature>
<proteinExistence type="predicted"/>
<evidence type="ECO:0000256" key="1">
    <source>
        <dbReference type="SAM" id="MobiDB-lite"/>
    </source>
</evidence>
<protein>
    <submittedName>
        <fullName evidence="2">Uncharacterized protein</fullName>
    </submittedName>
</protein>
<dbReference type="AlphaFoldDB" id="A0A9K3HD22"/>
<sequence length="80" mass="8528">MESGESVADVKSLLGSPGGVSGGTIGWNVPSQGVSADDVSSLSQGAMHLHGCNNEHHHHEHCRTRLHCSHLWCSCEWSPL</sequence>
<dbReference type="Gramene" id="mRNA:HanXRQr2_Chr12g0524141">
    <property type="protein sequence ID" value="mRNA:HanXRQr2_Chr12g0524141"/>
    <property type="gene ID" value="HanXRQr2_Chr12g0524141"/>
</dbReference>
<organism evidence="2 3">
    <name type="scientific">Helianthus annuus</name>
    <name type="common">Common sunflower</name>
    <dbReference type="NCBI Taxonomy" id="4232"/>
    <lineage>
        <taxon>Eukaryota</taxon>
        <taxon>Viridiplantae</taxon>
        <taxon>Streptophyta</taxon>
        <taxon>Embryophyta</taxon>
        <taxon>Tracheophyta</taxon>
        <taxon>Spermatophyta</taxon>
        <taxon>Magnoliopsida</taxon>
        <taxon>eudicotyledons</taxon>
        <taxon>Gunneridae</taxon>
        <taxon>Pentapetalae</taxon>
        <taxon>asterids</taxon>
        <taxon>campanulids</taxon>
        <taxon>Asterales</taxon>
        <taxon>Asteraceae</taxon>
        <taxon>Asteroideae</taxon>
        <taxon>Heliantheae alliance</taxon>
        <taxon>Heliantheae</taxon>
        <taxon>Helianthus</taxon>
    </lineage>
</organism>
<name>A0A9K3HD22_HELAN</name>
<feature type="compositionally biased region" description="Gly residues" evidence="1">
    <location>
        <begin position="16"/>
        <end position="25"/>
    </location>
</feature>
<evidence type="ECO:0000313" key="2">
    <source>
        <dbReference type="EMBL" id="KAF5776427.1"/>
    </source>
</evidence>
<feature type="region of interest" description="Disordered" evidence="1">
    <location>
        <begin position="1"/>
        <end position="40"/>
    </location>
</feature>
<comment type="caution">
    <text evidence="2">The sequence shown here is derived from an EMBL/GenBank/DDBJ whole genome shotgun (WGS) entry which is preliminary data.</text>
</comment>
<keyword evidence="3" id="KW-1185">Reference proteome</keyword>